<dbReference type="InterPro" id="IPR015424">
    <property type="entry name" value="PyrdxlP-dep_Trfase"/>
</dbReference>
<dbReference type="Pfam" id="PF01041">
    <property type="entry name" value="DegT_DnrJ_EryC1"/>
    <property type="match status" value="1"/>
</dbReference>
<evidence type="ECO:0000256" key="2">
    <source>
        <dbReference type="SAM" id="MobiDB-lite"/>
    </source>
</evidence>
<evidence type="ECO:0000313" key="3">
    <source>
        <dbReference type="EMBL" id="ELY54809.1"/>
    </source>
</evidence>
<accession>L9WZ91</accession>
<reference evidence="3 4" key="1">
    <citation type="journal article" date="2014" name="PLoS Genet.">
        <title>Phylogenetically driven sequencing of extremely halophilic archaea reveals strategies for static and dynamic osmo-response.</title>
        <authorList>
            <person name="Becker E.A."/>
            <person name="Seitzer P.M."/>
            <person name="Tritt A."/>
            <person name="Larsen D."/>
            <person name="Krusor M."/>
            <person name="Yao A.I."/>
            <person name="Wu D."/>
            <person name="Madern D."/>
            <person name="Eisen J.A."/>
            <person name="Darling A.E."/>
            <person name="Facciotti M.T."/>
        </authorList>
    </citation>
    <scope>NUCLEOTIDE SEQUENCE [LARGE SCALE GENOMIC DNA]</scope>
    <source>
        <strain evidence="3 4">DSM 18795</strain>
    </source>
</reference>
<comment type="caution">
    <text evidence="3">The sequence shown here is derived from an EMBL/GenBank/DDBJ whole genome shotgun (WGS) entry which is preliminary data.</text>
</comment>
<keyword evidence="4" id="KW-1185">Reference proteome</keyword>
<keyword evidence="3" id="KW-0808">Transferase</keyword>
<dbReference type="OrthoDB" id="358899at2157"/>
<dbReference type="SUPFAM" id="SSF53383">
    <property type="entry name" value="PLP-dependent transferases"/>
    <property type="match status" value="1"/>
</dbReference>
<dbReference type="EMBL" id="AOIA01000134">
    <property type="protein sequence ID" value="ELY54809.1"/>
    <property type="molecule type" value="Genomic_DNA"/>
</dbReference>
<organism evidence="3 4">
    <name type="scientific">Natronococcus jeotgali DSM 18795</name>
    <dbReference type="NCBI Taxonomy" id="1227498"/>
    <lineage>
        <taxon>Archaea</taxon>
        <taxon>Methanobacteriati</taxon>
        <taxon>Methanobacteriota</taxon>
        <taxon>Stenosarchaea group</taxon>
        <taxon>Halobacteria</taxon>
        <taxon>Halobacteriales</taxon>
        <taxon>Natrialbaceae</taxon>
        <taxon>Natronococcus</taxon>
    </lineage>
</organism>
<dbReference type="Gene3D" id="3.40.640.10">
    <property type="entry name" value="Type I PLP-dependent aspartate aminotransferase-like (Major domain)"/>
    <property type="match status" value="1"/>
</dbReference>
<dbReference type="STRING" id="1227498.C492_16361"/>
<protein>
    <submittedName>
        <fullName evidence="3">DegT/DnrJ/EryC1/StrS aminotransferase</fullName>
    </submittedName>
</protein>
<proteinExistence type="inferred from homology"/>
<dbReference type="AlphaFoldDB" id="L9WZ91"/>
<dbReference type="RefSeq" id="WP_008425405.1">
    <property type="nucleotide sequence ID" value="NZ_AOIA01000134.1"/>
</dbReference>
<dbReference type="InterPro" id="IPR000653">
    <property type="entry name" value="DegT/StrS_aminotransferase"/>
</dbReference>
<feature type="region of interest" description="Disordered" evidence="2">
    <location>
        <begin position="223"/>
        <end position="242"/>
    </location>
</feature>
<keyword evidence="3" id="KW-0032">Aminotransferase</keyword>
<name>L9WZ91_9EURY</name>
<comment type="similarity">
    <text evidence="1">Belongs to the DegT/DnrJ/EryC1 family.</text>
</comment>
<keyword evidence="1" id="KW-0663">Pyridoxal phosphate</keyword>
<dbReference type="InterPro" id="IPR015421">
    <property type="entry name" value="PyrdxlP-dep_Trfase_major"/>
</dbReference>
<gene>
    <name evidence="3" type="ORF">C492_16361</name>
</gene>
<evidence type="ECO:0000313" key="4">
    <source>
        <dbReference type="Proteomes" id="UP000011531"/>
    </source>
</evidence>
<dbReference type="Proteomes" id="UP000011531">
    <property type="component" value="Unassembled WGS sequence"/>
</dbReference>
<dbReference type="GO" id="GO:0008483">
    <property type="term" value="F:transaminase activity"/>
    <property type="evidence" value="ECO:0007669"/>
    <property type="project" value="UniProtKB-KW"/>
</dbReference>
<sequence length="363" mass="39053">MGSSLLVRALAPPRSDGVLSALERRHAHLTRYGSGKAALRDGLAAIADGSGSVLLPAYLPDGVAEPLYELGLEPRYYRVRPDLGPDLADLERRLDDGTVAAVSVDYFGFPQPRLAGFASLLADRDCYHVDDNAHAPLSVADGTLLGTRGDLGITSLRKLLAVPDGAVLYCSGDAVRERFEPSAIAGVRERFDGSDWLFLAKAVATGALESNARLRRSAETLLASRRDGSAPPSASARYEAGKRPMSKLSVRLLEAADPDAIRAERRTRYREWLRFLSAREGLQLLRPELSAGICPQAVPVRTSAPERLLDDLEAAGVAGAHTWPRLAGPVRADPAYATARRLAEEVVVVPIRRRPDAAGLEAR</sequence>
<evidence type="ECO:0000256" key="1">
    <source>
        <dbReference type="RuleBase" id="RU004508"/>
    </source>
</evidence>